<feature type="domain" description="EF-hand" evidence="1">
    <location>
        <begin position="39"/>
        <end position="90"/>
    </location>
</feature>
<protein>
    <recommendedName>
        <fullName evidence="1">EF-hand domain-containing protein</fullName>
    </recommendedName>
</protein>
<organism evidence="2 3">
    <name type="scientific">Ceratopteris richardii</name>
    <name type="common">Triangle waterfern</name>
    <dbReference type="NCBI Taxonomy" id="49495"/>
    <lineage>
        <taxon>Eukaryota</taxon>
        <taxon>Viridiplantae</taxon>
        <taxon>Streptophyta</taxon>
        <taxon>Embryophyta</taxon>
        <taxon>Tracheophyta</taxon>
        <taxon>Polypodiopsida</taxon>
        <taxon>Polypodiidae</taxon>
        <taxon>Polypodiales</taxon>
        <taxon>Pteridineae</taxon>
        <taxon>Pteridaceae</taxon>
        <taxon>Parkerioideae</taxon>
        <taxon>Ceratopteris</taxon>
    </lineage>
</organism>
<dbReference type="Gene3D" id="1.10.238.10">
    <property type="entry name" value="EF-hand"/>
    <property type="match status" value="1"/>
</dbReference>
<dbReference type="AlphaFoldDB" id="A0A8T2R429"/>
<dbReference type="Proteomes" id="UP000825935">
    <property type="component" value="Chromosome 30"/>
</dbReference>
<dbReference type="GO" id="GO:0005509">
    <property type="term" value="F:calcium ion binding"/>
    <property type="evidence" value="ECO:0007669"/>
    <property type="project" value="InterPro"/>
</dbReference>
<evidence type="ECO:0000313" key="2">
    <source>
        <dbReference type="EMBL" id="KAH7291076.1"/>
    </source>
</evidence>
<dbReference type="InterPro" id="IPR044205">
    <property type="entry name" value="KIC/PBP1/KRP1"/>
</dbReference>
<dbReference type="InterPro" id="IPR002048">
    <property type="entry name" value="EF_hand_dom"/>
</dbReference>
<comment type="caution">
    <text evidence="2">The sequence shown here is derived from an EMBL/GenBank/DDBJ whole genome shotgun (WGS) entry which is preliminary data.</text>
</comment>
<dbReference type="OMA" id="DEELRCM"/>
<evidence type="ECO:0000313" key="3">
    <source>
        <dbReference type="Proteomes" id="UP000825935"/>
    </source>
</evidence>
<gene>
    <name evidence="2" type="ORF">KP509_30G075700</name>
</gene>
<accession>A0A8T2R429</accession>
<dbReference type="SUPFAM" id="SSF47473">
    <property type="entry name" value="EF-hand"/>
    <property type="match status" value="1"/>
</dbReference>
<dbReference type="InterPro" id="IPR011992">
    <property type="entry name" value="EF-hand-dom_pair"/>
</dbReference>
<dbReference type="OrthoDB" id="343296at2759"/>
<dbReference type="PANTHER" id="PTHR47319:SF4">
    <property type="entry name" value="CALCIUM-BINDING PROTEIN KIC"/>
    <property type="match status" value="1"/>
</dbReference>
<proteinExistence type="predicted"/>
<dbReference type="PANTHER" id="PTHR47319">
    <property type="entry name" value="CALCIUM-BINDING PROTEIN KIC"/>
    <property type="match status" value="1"/>
</dbReference>
<sequence>MNCGEEFQDYLPLMVEKLGEDGLMQELAKGFDLLADPRSQTITFQSLKSNGPMIGLPQMTDCELHRMISEGDSYGRGELDLHDFCVLMVRTSPVLMRMAKVMLHWPEDETNLTNIYYNM</sequence>
<dbReference type="Pfam" id="PF13833">
    <property type="entry name" value="EF-hand_8"/>
    <property type="match status" value="1"/>
</dbReference>
<keyword evidence="3" id="KW-1185">Reference proteome</keyword>
<dbReference type="EMBL" id="CM035435">
    <property type="protein sequence ID" value="KAH7291076.1"/>
    <property type="molecule type" value="Genomic_DNA"/>
</dbReference>
<reference evidence="2" key="1">
    <citation type="submission" date="2021-08" db="EMBL/GenBank/DDBJ databases">
        <title>WGS assembly of Ceratopteris richardii.</title>
        <authorList>
            <person name="Marchant D.B."/>
            <person name="Chen G."/>
            <person name="Jenkins J."/>
            <person name="Shu S."/>
            <person name="Leebens-Mack J."/>
            <person name="Grimwood J."/>
            <person name="Schmutz J."/>
            <person name="Soltis P."/>
            <person name="Soltis D."/>
            <person name="Chen Z.-H."/>
        </authorList>
    </citation>
    <scope>NUCLEOTIDE SEQUENCE</scope>
    <source>
        <strain evidence="2">Whitten #5841</strain>
        <tissue evidence="2">Leaf</tissue>
    </source>
</reference>
<evidence type="ECO:0000259" key="1">
    <source>
        <dbReference type="Pfam" id="PF13833"/>
    </source>
</evidence>
<name>A0A8T2R429_CERRI</name>